<reference evidence="1" key="1">
    <citation type="submission" date="2021-07" db="EMBL/GenBank/DDBJ databases">
        <title>Elsinoe batatas strain:CRI-CJ2 Genome sequencing and assembly.</title>
        <authorList>
            <person name="Huang L."/>
        </authorList>
    </citation>
    <scope>NUCLEOTIDE SEQUENCE</scope>
    <source>
        <strain evidence="1">CRI-CJ2</strain>
    </source>
</reference>
<comment type="caution">
    <text evidence="1">The sequence shown here is derived from an EMBL/GenBank/DDBJ whole genome shotgun (WGS) entry which is preliminary data.</text>
</comment>
<dbReference type="EMBL" id="JAESVG020000002">
    <property type="protein sequence ID" value="KAG8630170.1"/>
    <property type="molecule type" value="Genomic_DNA"/>
</dbReference>
<evidence type="ECO:0000313" key="2">
    <source>
        <dbReference type="Proteomes" id="UP000809789"/>
    </source>
</evidence>
<organism evidence="1 2">
    <name type="scientific">Elsinoe batatas</name>
    <dbReference type="NCBI Taxonomy" id="2601811"/>
    <lineage>
        <taxon>Eukaryota</taxon>
        <taxon>Fungi</taxon>
        <taxon>Dikarya</taxon>
        <taxon>Ascomycota</taxon>
        <taxon>Pezizomycotina</taxon>
        <taxon>Dothideomycetes</taxon>
        <taxon>Dothideomycetidae</taxon>
        <taxon>Myriangiales</taxon>
        <taxon>Elsinoaceae</taxon>
        <taxon>Elsinoe</taxon>
    </lineage>
</organism>
<keyword evidence="2" id="KW-1185">Reference proteome</keyword>
<accession>A0A8K0L7B7</accession>
<protein>
    <submittedName>
        <fullName evidence="1">Uncharacterized protein</fullName>
    </submittedName>
</protein>
<proteinExistence type="predicted"/>
<dbReference type="AlphaFoldDB" id="A0A8K0L7B7"/>
<evidence type="ECO:0000313" key="1">
    <source>
        <dbReference type="EMBL" id="KAG8630170.1"/>
    </source>
</evidence>
<sequence>MCSNMGNPAVTSPDSHPMVPLVSAIPDRSPSFQSHNSCSCISKSALKDMCTYQDCHLIYEGCQQSSKHLVTRRKYSLCRDPEPDPKSDDRHCWDAEETEAYPEVSVNDREQCPTCLNGDVTIVVEYE</sequence>
<name>A0A8K0L7B7_9PEZI</name>
<gene>
    <name evidence="1" type="ORF">KVT40_001789</name>
</gene>
<dbReference type="OrthoDB" id="10298545at2759"/>
<dbReference type="Proteomes" id="UP000809789">
    <property type="component" value="Unassembled WGS sequence"/>
</dbReference>